<dbReference type="EMBL" id="MHLL01000059">
    <property type="protein sequence ID" value="OGZ07429.1"/>
    <property type="molecule type" value="Genomic_DNA"/>
</dbReference>
<comment type="subcellular location">
    <subcellularLocation>
        <location evidence="5 6">Cytoplasm</location>
    </subcellularLocation>
</comment>
<dbReference type="PANTHER" id="PTHR30008:SF0">
    <property type="entry name" value="EXODEOXYRIBONUCLEASE 7 LARGE SUBUNIT"/>
    <property type="match status" value="1"/>
</dbReference>
<reference evidence="9 10" key="1">
    <citation type="journal article" date="2016" name="Nat. Commun.">
        <title>Thousands of microbial genomes shed light on interconnected biogeochemical processes in an aquifer system.</title>
        <authorList>
            <person name="Anantharaman K."/>
            <person name="Brown C.T."/>
            <person name="Hug L.A."/>
            <person name="Sharon I."/>
            <person name="Castelle C.J."/>
            <person name="Probst A.J."/>
            <person name="Thomas B.C."/>
            <person name="Singh A."/>
            <person name="Wilkins M.J."/>
            <person name="Karaoz U."/>
            <person name="Brodie E.L."/>
            <person name="Williams K.H."/>
            <person name="Hubbard S.S."/>
            <person name="Banfield J.F."/>
        </authorList>
    </citation>
    <scope>NUCLEOTIDE SEQUENCE [LARGE SCALE GENOMIC DNA]</scope>
</reference>
<dbReference type="InterPro" id="IPR025824">
    <property type="entry name" value="OB-fold_nuc-bd_dom"/>
</dbReference>
<feature type="domain" description="HRDC" evidence="8">
    <location>
        <begin position="1"/>
        <end position="78"/>
    </location>
</feature>
<evidence type="ECO:0000256" key="2">
    <source>
        <dbReference type="ARBA" id="ARBA00022722"/>
    </source>
</evidence>
<protein>
    <recommendedName>
        <fullName evidence="5">Exodeoxyribonuclease 7 large subunit</fullName>
        <ecNumber evidence="5">3.1.11.6</ecNumber>
    </recommendedName>
    <alternativeName>
        <fullName evidence="5">Exodeoxyribonuclease VII large subunit</fullName>
        <shortName evidence="5">Exonuclease VII large subunit</shortName>
    </alternativeName>
</protein>
<accession>A0A1G2D1C8</accession>
<dbReference type="GO" id="GO:0003676">
    <property type="term" value="F:nucleic acid binding"/>
    <property type="evidence" value="ECO:0007669"/>
    <property type="project" value="InterPro"/>
</dbReference>
<dbReference type="PANTHER" id="PTHR30008">
    <property type="entry name" value="EXODEOXYRIBONUCLEASE 7 LARGE SUBUNIT"/>
    <property type="match status" value="1"/>
</dbReference>
<dbReference type="PROSITE" id="PS50967">
    <property type="entry name" value="HRDC"/>
    <property type="match status" value="1"/>
</dbReference>
<evidence type="ECO:0000313" key="10">
    <source>
        <dbReference type="Proteomes" id="UP000177996"/>
    </source>
</evidence>
<dbReference type="CDD" id="cd04489">
    <property type="entry name" value="ExoVII_LU_OBF"/>
    <property type="match status" value="1"/>
</dbReference>
<dbReference type="GO" id="GO:0005737">
    <property type="term" value="C:cytoplasm"/>
    <property type="evidence" value="ECO:0007669"/>
    <property type="project" value="UniProtKB-SubCell"/>
</dbReference>
<evidence type="ECO:0000256" key="7">
    <source>
        <dbReference type="SAM" id="MobiDB-lite"/>
    </source>
</evidence>
<organism evidence="9 10">
    <name type="scientific">Candidatus Lloydbacteria bacterium RIFCSPHIGHO2_02_FULL_50_13</name>
    <dbReference type="NCBI Taxonomy" id="1798661"/>
    <lineage>
        <taxon>Bacteria</taxon>
        <taxon>Candidatus Lloydiibacteriota</taxon>
    </lineage>
</organism>
<comment type="function">
    <text evidence="5">Bidirectionally degrades single-stranded DNA into large acid-insoluble oligonucleotides, which are then degraded further into small acid-soluble oligonucleotides.</text>
</comment>
<keyword evidence="3 5" id="KW-0378">Hydrolase</keyword>
<dbReference type="GO" id="GO:0009318">
    <property type="term" value="C:exodeoxyribonuclease VII complex"/>
    <property type="evidence" value="ECO:0007669"/>
    <property type="project" value="UniProtKB-UniRule"/>
</dbReference>
<proteinExistence type="inferred from homology"/>
<name>A0A1G2D1C8_9BACT</name>
<feature type="compositionally biased region" description="Polar residues" evidence="7">
    <location>
        <begin position="75"/>
        <end position="90"/>
    </location>
</feature>
<evidence type="ECO:0000313" key="9">
    <source>
        <dbReference type="EMBL" id="OGZ07429.1"/>
    </source>
</evidence>
<dbReference type="Pfam" id="PF00570">
    <property type="entry name" value="HRDC"/>
    <property type="match status" value="1"/>
</dbReference>
<dbReference type="InterPro" id="IPR020579">
    <property type="entry name" value="Exonuc_VII_lsu_C"/>
</dbReference>
<dbReference type="Pfam" id="PF02601">
    <property type="entry name" value="Exonuc_VII_L"/>
    <property type="match status" value="1"/>
</dbReference>
<dbReference type="Proteomes" id="UP000177996">
    <property type="component" value="Unassembled WGS sequence"/>
</dbReference>
<dbReference type="NCBIfam" id="TIGR00237">
    <property type="entry name" value="xseA"/>
    <property type="match status" value="1"/>
</dbReference>
<evidence type="ECO:0000259" key="8">
    <source>
        <dbReference type="PROSITE" id="PS50967"/>
    </source>
</evidence>
<keyword evidence="4 5" id="KW-0269">Exonuclease</keyword>
<dbReference type="GO" id="GO:0006308">
    <property type="term" value="P:DNA catabolic process"/>
    <property type="evidence" value="ECO:0007669"/>
    <property type="project" value="UniProtKB-UniRule"/>
</dbReference>
<sequence length="530" mass="59233">MTNLRQILYAWRDQKAAKRGVELFRILPNNALDEIVRSLPRTKEELTAIKGIKDAKYREFGKTIFAMVDEHMSHQSSVTGHQQSQATSYKSQKDTRSDIKNQSPMSDLVSVAPEETAYSVSTYLDIVNRELYRLHARVVGEVTSIKFQGSAVYVGLKDAEDESALSVFMWARDYTLAGVEIAEGMAVAVEGRSEVYKPSGRLNFRAETIELVGEGALKKTYDALKKKLDGEGLFAPEKKRPMPEYPERIGLITSKQGAVIHDFLNNLGKFGFKVQFADSRVEGAVAVKEILAAINYFSKQEIDTLVIIRGGGSLESLQAFNNERVVRAIAVFPQPVICAIGHDKDVPLAQLAADHAPSTPTATTTLLNQSWEEGRHAVRSFMKDIVGLYQNEVWLKKDELRTLDDGLRNDFARITELFTTIFRQFDTTLFLVQKALTKEIETLRQRSAELVTAYGQHLKEVARGLSDMSRLLQFHNPLRQLRLGYSILSKAGKVVRSTKDLPVGTHFEARLFDGTIEAESVTGHQSSVAS</sequence>
<dbReference type="EC" id="3.1.11.6" evidence="5"/>
<dbReference type="Gene3D" id="1.10.150.80">
    <property type="entry name" value="HRDC domain"/>
    <property type="match status" value="1"/>
</dbReference>
<evidence type="ECO:0000256" key="6">
    <source>
        <dbReference type="RuleBase" id="RU004355"/>
    </source>
</evidence>
<comment type="caution">
    <text evidence="9">The sequence shown here is derived from an EMBL/GenBank/DDBJ whole genome shotgun (WGS) entry which is preliminary data.</text>
</comment>
<dbReference type="Pfam" id="PF13742">
    <property type="entry name" value="tRNA_anti_2"/>
    <property type="match status" value="1"/>
</dbReference>
<dbReference type="STRING" id="1798661.A3D65_06335"/>
<comment type="similarity">
    <text evidence="5 6">Belongs to the XseA family.</text>
</comment>
<evidence type="ECO:0000256" key="4">
    <source>
        <dbReference type="ARBA" id="ARBA00022839"/>
    </source>
</evidence>
<dbReference type="InterPro" id="IPR044876">
    <property type="entry name" value="HRDC_dom_sf"/>
</dbReference>
<keyword evidence="2 5" id="KW-0540">Nuclease</keyword>
<dbReference type="SMART" id="SM00341">
    <property type="entry name" value="HRDC"/>
    <property type="match status" value="1"/>
</dbReference>
<dbReference type="InterPro" id="IPR003753">
    <property type="entry name" value="Exonuc_VII_L"/>
</dbReference>
<dbReference type="HAMAP" id="MF_00378">
    <property type="entry name" value="Exonuc_7_L"/>
    <property type="match status" value="1"/>
</dbReference>
<gene>
    <name evidence="5" type="primary">xseA</name>
    <name evidence="9" type="ORF">A3D65_06335</name>
</gene>
<dbReference type="InterPro" id="IPR002121">
    <property type="entry name" value="HRDC_dom"/>
</dbReference>
<evidence type="ECO:0000256" key="3">
    <source>
        <dbReference type="ARBA" id="ARBA00022801"/>
    </source>
</evidence>
<keyword evidence="1 5" id="KW-0963">Cytoplasm</keyword>
<evidence type="ECO:0000256" key="1">
    <source>
        <dbReference type="ARBA" id="ARBA00022490"/>
    </source>
</evidence>
<evidence type="ECO:0000256" key="5">
    <source>
        <dbReference type="HAMAP-Rule" id="MF_00378"/>
    </source>
</evidence>
<dbReference type="GO" id="GO:0008855">
    <property type="term" value="F:exodeoxyribonuclease VII activity"/>
    <property type="evidence" value="ECO:0007669"/>
    <property type="project" value="UniProtKB-UniRule"/>
</dbReference>
<dbReference type="InterPro" id="IPR010997">
    <property type="entry name" value="HRDC-like_sf"/>
</dbReference>
<feature type="region of interest" description="Disordered" evidence="7">
    <location>
        <begin position="75"/>
        <end position="107"/>
    </location>
</feature>
<dbReference type="GO" id="GO:0000166">
    <property type="term" value="F:nucleotide binding"/>
    <property type="evidence" value="ECO:0007669"/>
    <property type="project" value="InterPro"/>
</dbReference>
<dbReference type="SUPFAM" id="SSF47819">
    <property type="entry name" value="HRDC-like"/>
    <property type="match status" value="1"/>
</dbReference>
<dbReference type="AlphaFoldDB" id="A0A1G2D1C8"/>
<comment type="catalytic activity">
    <reaction evidence="5 6">
        <text>Exonucleolytic cleavage in either 5'- to 3'- or 3'- to 5'-direction to yield nucleoside 5'-phosphates.</text>
        <dbReference type="EC" id="3.1.11.6"/>
    </reaction>
</comment>
<comment type="subunit">
    <text evidence="5">Heterooligomer composed of large and small subunits.</text>
</comment>